<accession>A0A4R0H7S2</accession>
<reference evidence="2 3" key="1">
    <citation type="submission" date="2019-02" db="EMBL/GenBank/DDBJ databases">
        <title>Kribbella capetownensis sp. nov. and Kribbella speibonae sp. nov., isolated from soil.</title>
        <authorList>
            <person name="Curtis S.M."/>
            <person name="Norton I."/>
            <person name="Everest G.J."/>
            <person name="Meyers P.R."/>
        </authorList>
    </citation>
    <scope>NUCLEOTIDE SEQUENCE [LARGE SCALE GENOMIC DNA]</scope>
    <source>
        <strain evidence="2 3">KCTC 29219</strain>
    </source>
</reference>
<dbReference type="Proteomes" id="UP000292346">
    <property type="component" value="Unassembled WGS sequence"/>
</dbReference>
<protein>
    <recommendedName>
        <fullName evidence="4">Secreted protein</fullName>
    </recommendedName>
</protein>
<dbReference type="EMBL" id="SJJZ01000003">
    <property type="protein sequence ID" value="TCC05828.1"/>
    <property type="molecule type" value="Genomic_DNA"/>
</dbReference>
<feature type="signal peptide" evidence="1">
    <location>
        <begin position="1"/>
        <end position="24"/>
    </location>
</feature>
<evidence type="ECO:0000256" key="1">
    <source>
        <dbReference type="SAM" id="SignalP"/>
    </source>
</evidence>
<evidence type="ECO:0000313" key="3">
    <source>
        <dbReference type="Proteomes" id="UP000292346"/>
    </source>
</evidence>
<dbReference type="RefSeq" id="WP_131342741.1">
    <property type="nucleotide sequence ID" value="NZ_SJJZ01000003.1"/>
</dbReference>
<dbReference type="AlphaFoldDB" id="A0A4R0H7S2"/>
<dbReference type="OrthoDB" id="618894at2"/>
<evidence type="ECO:0000313" key="2">
    <source>
        <dbReference type="EMBL" id="TCC05828.1"/>
    </source>
</evidence>
<comment type="caution">
    <text evidence="2">The sequence shown here is derived from an EMBL/GenBank/DDBJ whole genome shotgun (WGS) entry which is preliminary data.</text>
</comment>
<gene>
    <name evidence="2" type="ORF">E0H45_27915</name>
</gene>
<sequence>MRISRLFLTAALLIGVLVPTPAQAAATFPRIDASGFQLVSGDTFATYGARVAQLETKPPLAPVGVTEVLAASNRTGRPLCHETYLNASLNPQGFCWQDGEDDDENVWIPQGVSGSGDAQPAGGARRVVVASWHNSDDTAIRVSFLDLATNKYRHVLLVEPTADGNFQAVAGHGHGLFWSGNMLVVATGGSVLRVFDLRHIWRTDTSTGEVGLGADGKYHALWHAFALPQVGAYWYAGGGCANTTGTKPCFASLGIDHGGTGSFVAVEHTTRGGGRIVRWPLDESTGLLRAGADGVVHAVEAFDSPVWGMQGATSYNNSFVITGVCPEYAGNIGDGIDYPSCLHRGVGGESTTVWTKAPKNTENLSYWPATGELWLLSEQLRERVTVHIPFPS</sequence>
<keyword evidence="1" id="KW-0732">Signal</keyword>
<organism evidence="2 3">
    <name type="scientific">Kribbella soli</name>
    <dbReference type="NCBI Taxonomy" id="1124743"/>
    <lineage>
        <taxon>Bacteria</taxon>
        <taxon>Bacillati</taxon>
        <taxon>Actinomycetota</taxon>
        <taxon>Actinomycetes</taxon>
        <taxon>Propionibacteriales</taxon>
        <taxon>Kribbellaceae</taxon>
        <taxon>Kribbella</taxon>
    </lineage>
</organism>
<proteinExistence type="predicted"/>
<evidence type="ECO:0008006" key="4">
    <source>
        <dbReference type="Google" id="ProtNLM"/>
    </source>
</evidence>
<keyword evidence="3" id="KW-1185">Reference proteome</keyword>
<feature type="chain" id="PRO_5020978578" description="Secreted protein" evidence="1">
    <location>
        <begin position="25"/>
        <end position="392"/>
    </location>
</feature>
<name>A0A4R0H7S2_9ACTN</name>